<dbReference type="AlphaFoldDB" id="A0A9N8HG11"/>
<dbReference type="InterPro" id="IPR014752">
    <property type="entry name" value="Arrestin-like_C"/>
</dbReference>
<dbReference type="InterPro" id="IPR014756">
    <property type="entry name" value="Ig_E-set"/>
</dbReference>
<dbReference type="PANTHER" id="PTHR11188:SF17">
    <property type="entry name" value="FI21816P1"/>
    <property type="match status" value="1"/>
</dbReference>
<reference evidence="2" key="1">
    <citation type="submission" date="2020-06" db="EMBL/GenBank/DDBJ databases">
        <authorList>
            <consortium name="Plant Systems Biology data submission"/>
        </authorList>
    </citation>
    <scope>NUCLEOTIDE SEQUENCE</scope>
    <source>
        <strain evidence="2">D6</strain>
    </source>
</reference>
<dbReference type="GO" id="GO:0015031">
    <property type="term" value="P:protein transport"/>
    <property type="evidence" value="ECO:0007669"/>
    <property type="project" value="TreeGrafter"/>
</dbReference>
<comment type="caution">
    <text evidence="2">The sequence shown here is derived from an EMBL/GenBank/DDBJ whole genome shotgun (WGS) entry which is preliminary data.</text>
</comment>
<dbReference type="Pfam" id="PF02752">
    <property type="entry name" value="Arrestin_C"/>
    <property type="match status" value="1"/>
</dbReference>
<proteinExistence type="predicted"/>
<dbReference type="SMART" id="SM01017">
    <property type="entry name" value="Arrestin_C"/>
    <property type="match status" value="1"/>
</dbReference>
<dbReference type="Proteomes" id="UP001153069">
    <property type="component" value="Unassembled WGS sequence"/>
</dbReference>
<name>A0A9N8HG11_9STRA</name>
<dbReference type="PANTHER" id="PTHR11188">
    <property type="entry name" value="ARRESTIN DOMAIN CONTAINING PROTEIN"/>
    <property type="match status" value="1"/>
</dbReference>
<evidence type="ECO:0000313" key="2">
    <source>
        <dbReference type="EMBL" id="CAB9512711.1"/>
    </source>
</evidence>
<feature type="domain" description="Arrestin C-terminal-like" evidence="1">
    <location>
        <begin position="178"/>
        <end position="341"/>
    </location>
</feature>
<dbReference type="GO" id="GO:0005737">
    <property type="term" value="C:cytoplasm"/>
    <property type="evidence" value="ECO:0007669"/>
    <property type="project" value="TreeGrafter"/>
</dbReference>
<dbReference type="OrthoDB" id="2333384at2759"/>
<dbReference type="InterPro" id="IPR011022">
    <property type="entry name" value="Arrestin_C-like"/>
</dbReference>
<evidence type="ECO:0000259" key="1">
    <source>
        <dbReference type="SMART" id="SM01017"/>
    </source>
</evidence>
<accession>A0A9N8HG11</accession>
<dbReference type="InterPro" id="IPR050357">
    <property type="entry name" value="Arrestin_domain-protein"/>
</dbReference>
<organism evidence="2 3">
    <name type="scientific">Seminavis robusta</name>
    <dbReference type="NCBI Taxonomy" id="568900"/>
    <lineage>
        <taxon>Eukaryota</taxon>
        <taxon>Sar</taxon>
        <taxon>Stramenopiles</taxon>
        <taxon>Ochrophyta</taxon>
        <taxon>Bacillariophyta</taxon>
        <taxon>Bacillariophyceae</taxon>
        <taxon>Bacillariophycidae</taxon>
        <taxon>Naviculales</taxon>
        <taxon>Naviculaceae</taxon>
        <taxon>Seminavis</taxon>
    </lineage>
</organism>
<evidence type="ECO:0000313" key="3">
    <source>
        <dbReference type="Proteomes" id="UP001153069"/>
    </source>
</evidence>
<dbReference type="EMBL" id="CAICTM010000550">
    <property type="protein sequence ID" value="CAB9512711.1"/>
    <property type="molecule type" value="Genomic_DNA"/>
</dbReference>
<sequence length="395" mass="43973">MPTLLFQADRETLLPGEVLSGRLQVFVQPGQTIKTSGLEIYFRGKEYTTIVTGSGKNKRFYEGKALVGRSDLKEVSRWATRRIIRDGAVLPGTHLIPFKIHLRGHLPASTRFDGVGNAPKLSAKIEYCLRARLSESGVFTDYEARKAIRILGKPVPDKIAPRRVEPFAAHINRLRMWEKGEMTIGAKVVDTELFPGQKAGVILALKNNSGATPKSLSLSLKQIYRVKASNKEKQVSKVLSSRFFLMKHLHKYEPLTKQELKSLNKIDILARRCENRRAILHELDHAPQSTEFLQLVVPPHTAPQFQSKLIKVSHELVVKIHTDDLCTNPSFSIPVTISPRAPPRAASSPVDPVAPRSTPVVTAEMALPVAMARPISEESLRNYPEFAVQVVPILG</sequence>
<dbReference type="SUPFAM" id="SSF81296">
    <property type="entry name" value="E set domains"/>
    <property type="match status" value="1"/>
</dbReference>
<protein>
    <recommendedName>
        <fullName evidence="1">Arrestin C-terminal-like domain-containing protein</fullName>
    </recommendedName>
</protein>
<dbReference type="Gene3D" id="2.60.40.640">
    <property type="match status" value="2"/>
</dbReference>
<gene>
    <name evidence="2" type="ORF">SEMRO_551_G164910.1</name>
</gene>
<keyword evidence="3" id="KW-1185">Reference proteome</keyword>